<keyword evidence="2" id="KW-1185">Reference proteome</keyword>
<reference evidence="1 2" key="1">
    <citation type="submission" date="2018-03" db="EMBL/GenBank/DDBJ databases">
        <authorList>
            <person name="Keele B.F."/>
        </authorList>
    </citation>
    <scope>NUCLEOTIDE SEQUENCE [LARGE SCALE GENOMIC DNA]</scope>
    <source>
        <strain evidence="1 2">CECT 8599</strain>
    </source>
</reference>
<dbReference type="AlphaFoldDB" id="A0A2R8BH51"/>
<organism evidence="1 2">
    <name type="scientific">Ascidiaceihabitans donghaensis</name>
    <dbReference type="NCBI Taxonomy" id="1510460"/>
    <lineage>
        <taxon>Bacteria</taxon>
        <taxon>Pseudomonadati</taxon>
        <taxon>Pseudomonadota</taxon>
        <taxon>Alphaproteobacteria</taxon>
        <taxon>Rhodobacterales</taxon>
        <taxon>Paracoccaceae</taxon>
        <taxon>Ascidiaceihabitans</taxon>
    </lineage>
</organism>
<sequence length="277" mass="31115">MSSADPSPNAQIFERALKTVLRPMMRMLISKGIAAPAFYRVVKQTYVETAVELLGRDATDSRISVMTGVHRRDVKEFRDPDRHAEESLRRKVSILTSIVGRWLSDPVYADAQGAPVAIKRTGEAPSFDALVQSVSRDVRPRTILDELIRQDIVYQTDDLIALDMDVLVGPADTDQRMHFFAHNLGDHMAAAVENLLEEQPKLLERAVFYNHLTASSVDKLEAQARSLSQDTLLKINRLAADMQSTDKVLAEGKQRFRYGVFFYKEDESEAPKGKGPQ</sequence>
<proteinExistence type="predicted"/>
<dbReference type="InterPro" id="IPR045445">
    <property type="entry name" value="DUF6502"/>
</dbReference>
<protein>
    <submittedName>
        <fullName evidence="1">Uncharacterized protein</fullName>
    </submittedName>
</protein>
<dbReference type="Pfam" id="PF20112">
    <property type="entry name" value="DUF6502"/>
    <property type="match status" value="1"/>
</dbReference>
<accession>A0A2R8BH51</accession>
<gene>
    <name evidence="1" type="ORF">ASD8599_03147</name>
</gene>
<name>A0A2R8BH51_9RHOB</name>
<evidence type="ECO:0000313" key="2">
    <source>
        <dbReference type="Proteomes" id="UP000244880"/>
    </source>
</evidence>
<dbReference type="EMBL" id="OMOR01000001">
    <property type="protein sequence ID" value="SPH22404.1"/>
    <property type="molecule type" value="Genomic_DNA"/>
</dbReference>
<dbReference type="Proteomes" id="UP000244880">
    <property type="component" value="Unassembled WGS sequence"/>
</dbReference>
<evidence type="ECO:0000313" key="1">
    <source>
        <dbReference type="EMBL" id="SPH22404.1"/>
    </source>
</evidence>
<dbReference type="RefSeq" id="WP_281261559.1">
    <property type="nucleotide sequence ID" value="NZ_OMOR01000001.1"/>
</dbReference>